<dbReference type="InterPro" id="IPR001611">
    <property type="entry name" value="Leu-rich_rpt"/>
</dbReference>
<dbReference type="PANTHER" id="PTHR24114:SF2">
    <property type="entry name" value="F-BOX DOMAIN-CONTAINING PROTEIN-RELATED"/>
    <property type="match status" value="1"/>
</dbReference>
<dbReference type="PANTHER" id="PTHR24114">
    <property type="entry name" value="LEUCINE RICH REPEAT FAMILY PROTEIN"/>
    <property type="match status" value="1"/>
</dbReference>
<protein>
    <submittedName>
        <fullName evidence="2">Uncharacterized protein</fullName>
    </submittedName>
</protein>
<name>A0A816P9U1_9BILA</name>
<dbReference type="Gene3D" id="3.80.10.10">
    <property type="entry name" value="Ribonuclease Inhibitor"/>
    <property type="match status" value="1"/>
</dbReference>
<evidence type="ECO:0000313" key="5">
    <source>
        <dbReference type="Proteomes" id="UP000663866"/>
    </source>
</evidence>
<comment type="caution">
    <text evidence="2">The sequence shown here is derived from an EMBL/GenBank/DDBJ whole genome shotgun (WGS) entry which is preliminary data.</text>
</comment>
<dbReference type="InterPro" id="IPR052394">
    <property type="entry name" value="LRR-containing"/>
</dbReference>
<dbReference type="Pfam" id="PF13516">
    <property type="entry name" value="LRR_6"/>
    <property type="match status" value="3"/>
</dbReference>
<evidence type="ECO:0000256" key="1">
    <source>
        <dbReference type="SAM" id="MobiDB-lite"/>
    </source>
</evidence>
<evidence type="ECO:0000313" key="2">
    <source>
        <dbReference type="EMBL" id="CAF2045854.1"/>
    </source>
</evidence>
<reference evidence="2" key="1">
    <citation type="submission" date="2021-02" db="EMBL/GenBank/DDBJ databases">
        <authorList>
            <person name="Nowell W R."/>
        </authorList>
    </citation>
    <scope>NUCLEOTIDE SEQUENCE</scope>
</reference>
<dbReference type="SMART" id="SM00368">
    <property type="entry name" value="LRR_RI"/>
    <property type="match status" value="8"/>
</dbReference>
<proteinExistence type="predicted"/>
<organism evidence="2 4">
    <name type="scientific">Rotaria magnacalcarata</name>
    <dbReference type="NCBI Taxonomy" id="392030"/>
    <lineage>
        <taxon>Eukaryota</taxon>
        <taxon>Metazoa</taxon>
        <taxon>Spiralia</taxon>
        <taxon>Gnathifera</taxon>
        <taxon>Rotifera</taxon>
        <taxon>Eurotatoria</taxon>
        <taxon>Bdelloidea</taxon>
        <taxon>Philodinida</taxon>
        <taxon>Philodinidae</taxon>
        <taxon>Rotaria</taxon>
    </lineage>
</organism>
<accession>A0A816P9U1</accession>
<dbReference type="Proteomes" id="UP000663856">
    <property type="component" value="Unassembled WGS sequence"/>
</dbReference>
<evidence type="ECO:0000313" key="3">
    <source>
        <dbReference type="EMBL" id="CAF3927996.1"/>
    </source>
</evidence>
<feature type="compositionally biased region" description="Low complexity" evidence="1">
    <location>
        <begin position="24"/>
        <end position="38"/>
    </location>
</feature>
<dbReference type="InterPro" id="IPR032675">
    <property type="entry name" value="LRR_dom_sf"/>
</dbReference>
<keyword evidence="5" id="KW-1185">Reference proteome</keyword>
<feature type="compositionally biased region" description="Polar residues" evidence="1">
    <location>
        <begin position="1"/>
        <end position="10"/>
    </location>
</feature>
<sequence>MPVKSQQRAQTDAVRTLGRATTLSTVSSKTPESTPSSTIGSTKRNAIQARPKTDDNKSTSSGSASAENHSQASIRSKQLKIIAEVDETNIDEIFTSPGLTNVPKTFVTEIQQDQIYETILHELQKKLPHRNPPNQAPPEIVLPAQDSEHQPPLSPHLLTVDDDEEEVFDTDANMIVDETSSIASSESIPSPTQDDYDTDIESEAVVHEDHDITGRTQYRELCTQSKIIPCSYFMAHIEDKEMTLRYHQFSTDDIRAITKTLCSNLSVERLYLDGNYLQQQAAKYVSRLLLVNDFITELSLADNRIGGGEGTKEICKMLTLNRNLKKINLSANRFNGLDVPQLVEAFEQCKTLRELDLSHNFFGEDCGKVLGTYISGNDSLESIDLSWNNIRGRGAIDVANGIKENVRLKRCNIEMNGFGPEGGQILGACIKQNGALEEFNISGNRLNTSNAFAIALGLLSNDSLQILKIADNQINSDGALAIFLCIKANESSLLREVDFSHTVVTQETADICEDIVKLKNDKFRYRTGKITPKILQPNSASDCYIKTDQDLLNKLRSNAAKVKAHVS</sequence>
<dbReference type="Proteomes" id="UP000663866">
    <property type="component" value="Unassembled WGS sequence"/>
</dbReference>
<feature type="region of interest" description="Disordered" evidence="1">
    <location>
        <begin position="1"/>
        <end position="74"/>
    </location>
</feature>
<dbReference type="EMBL" id="CAJNRF010003011">
    <property type="protein sequence ID" value="CAF2045854.1"/>
    <property type="molecule type" value="Genomic_DNA"/>
</dbReference>
<dbReference type="SUPFAM" id="SSF52047">
    <property type="entry name" value="RNI-like"/>
    <property type="match status" value="1"/>
</dbReference>
<dbReference type="AlphaFoldDB" id="A0A816P9U1"/>
<evidence type="ECO:0000313" key="4">
    <source>
        <dbReference type="Proteomes" id="UP000663856"/>
    </source>
</evidence>
<dbReference type="EMBL" id="CAJOBG010001428">
    <property type="protein sequence ID" value="CAF3927996.1"/>
    <property type="molecule type" value="Genomic_DNA"/>
</dbReference>
<feature type="compositionally biased region" description="Polar residues" evidence="1">
    <location>
        <begin position="58"/>
        <end position="74"/>
    </location>
</feature>
<gene>
    <name evidence="3" type="ORF">OVN521_LOCUS10960</name>
    <name evidence="2" type="ORF">WKI299_LOCUS9189</name>
</gene>